<evidence type="ECO:0000313" key="1">
    <source>
        <dbReference type="EMBL" id="GKX66366.1"/>
    </source>
</evidence>
<keyword evidence="2" id="KW-1185">Reference proteome</keyword>
<reference evidence="1" key="1">
    <citation type="journal article" date="2025" name="Int. J. Syst. Evol. Microbiol.">
        <title>Inconstantimicrobium mannanitabidum sp. nov., a novel member of the family Clostridiaceae isolated from anoxic soil under the treatment of reductive soil disinfestation.</title>
        <authorList>
            <person name="Ueki A."/>
            <person name="Tonouchi A."/>
            <person name="Honma S."/>
            <person name="Kaku N."/>
            <person name="Ueki K."/>
        </authorList>
    </citation>
    <scope>NUCLEOTIDE SEQUENCE</scope>
    <source>
        <strain evidence="1">TW13</strain>
    </source>
</reference>
<name>A0ACB5RBC8_9CLOT</name>
<evidence type="ECO:0000313" key="2">
    <source>
        <dbReference type="Proteomes" id="UP001058074"/>
    </source>
</evidence>
<gene>
    <name evidence="1" type="ORF">rsdtw13_16240</name>
</gene>
<accession>A0ACB5RBC8</accession>
<sequence>MINHQELVKEIAQDLYKDNNVSALILYGSVSRHEESANSDIDLLAIVNENHLQKRHVVRNGITVEFVEESLEFLQKKCIEAKEIPILFALVEGIVLFDKISITEQLIVDAKKILEEGPPVNVRWEEEGYRTKKRSDLTEIYLDLLDTDDQIVFNYLVSILITSAIPMLTEINHLWFQTRKKTISYLKSQYFDGYKHIETLLNPVCSLQIKRKAAKNLIDYIFKQYGGILEGDAIIFRINKI</sequence>
<comment type="caution">
    <text evidence="1">The sequence shown here is derived from an EMBL/GenBank/DDBJ whole genome shotgun (WGS) entry which is preliminary data.</text>
</comment>
<protein>
    <submittedName>
        <fullName evidence="1">Uncharacterized protein</fullName>
    </submittedName>
</protein>
<dbReference type="Proteomes" id="UP001058074">
    <property type="component" value="Unassembled WGS sequence"/>
</dbReference>
<proteinExistence type="predicted"/>
<organism evidence="1 2">
    <name type="scientific">Inconstantimicrobium mannanitabidum</name>
    <dbReference type="NCBI Taxonomy" id="1604901"/>
    <lineage>
        <taxon>Bacteria</taxon>
        <taxon>Bacillati</taxon>
        <taxon>Bacillota</taxon>
        <taxon>Clostridia</taxon>
        <taxon>Eubacteriales</taxon>
        <taxon>Clostridiaceae</taxon>
        <taxon>Inconstantimicrobium</taxon>
    </lineage>
</organism>
<dbReference type="EMBL" id="BROD01000001">
    <property type="protein sequence ID" value="GKX66366.1"/>
    <property type="molecule type" value="Genomic_DNA"/>
</dbReference>